<keyword evidence="3 5" id="KW-1133">Transmembrane helix</keyword>
<keyword evidence="2 5" id="KW-0812">Transmembrane</keyword>
<evidence type="ECO:0000313" key="6">
    <source>
        <dbReference type="EMBL" id="MFD0948587.1"/>
    </source>
</evidence>
<evidence type="ECO:0000256" key="5">
    <source>
        <dbReference type="SAM" id="Phobius"/>
    </source>
</evidence>
<keyword evidence="4 5" id="KW-0472">Membrane</keyword>
<protein>
    <submittedName>
        <fullName evidence="6">DoxX family protein</fullName>
    </submittedName>
</protein>
<dbReference type="Pfam" id="PF07681">
    <property type="entry name" value="DoxX"/>
    <property type="match status" value="1"/>
</dbReference>
<keyword evidence="7" id="KW-1185">Reference proteome</keyword>
<evidence type="ECO:0000256" key="2">
    <source>
        <dbReference type="ARBA" id="ARBA00022692"/>
    </source>
</evidence>
<dbReference type="Proteomes" id="UP001596977">
    <property type="component" value="Unassembled WGS sequence"/>
</dbReference>
<proteinExistence type="predicted"/>
<accession>A0ABW3HCP7</accession>
<feature type="transmembrane region" description="Helical" evidence="5">
    <location>
        <begin position="14"/>
        <end position="34"/>
    </location>
</feature>
<feature type="transmembrane region" description="Helical" evidence="5">
    <location>
        <begin position="54"/>
        <end position="75"/>
    </location>
</feature>
<name>A0ABW3HCP7_9SPHN</name>
<feature type="transmembrane region" description="Helical" evidence="5">
    <location>
        <begin position="111"/>
        <end position="130"/>
    </location>
</feature>
<sequence length="144" mass="16405">MGDVQTRNRALGTWGLRMMIGLLSFQLAMFKLFIDGLEWNMQWFEKLRVWFPDWVLRATNIYAAVFELVGGALLILGLKRDWGLYMILSVLVVVTFGHGMEAAGWDIQQAVFRMAMVVALLLLPAEWDVLRLDTLLARNTGNKG</sequence>
<feature type="transmembrane region" description="Helical" evidence="5">
    <location>
        <begin position="82"/>
        <end position="99"/>
    </location>
</feature>
<comment type="caution">
    <text evidence="6">The sequence shown here is derived from an EMBL/GenBank/DDBJ whole genome shotgun (WGS) entry which is preliminary data.</text>
</comment>
<dbReference type="RefSeq" id="WP_264946498.1">
    <property type="nucleotide sequence ID" value="NZ_JAPDRA010000015.1"/>
</dbReference>
<evidence type="ECO:0000256" key="1">
    <source>
        <dbReference type="ARBA" id="ARBA00004141"/>
    </source>
</evidence>
<evidence type="ECO:0000256" key="4">
    <source>
        <dbReference type="ARBA" id="ARBA00023136"/>
    </source>
</evidence>
<dbReference type="EMBL" id="JBHTJG010000015">
    <property type="protein sequence ID" value="MFD0948587.1"/>
    <property type="molecule type" value="Genomic_DNA"/>
</dbReference>
<evidence type="ECO:0000256" key="3">
    <source>
        <dbReference type="ARBA" id="ARBA00022989"/>
    </source>
</evidence>
<dbReference type="InterPro" id="IPR032808">
    <property type="entry name" value="DoxX"/>
</dbReference>
<reference evidence="7" key="1">
    <citation type="journal article" date="2019" name="Int. J. Syst. Evol. Microbiol.">
        <title>The Global Catalogue of Microorganisms (GCM) 10K type strain sequencing project: providing services to taxonomists for standard genome sequencing and annotation.</title>
        <authorList>
            <consortium name="The Broad Institute Genomics Platform"/>
            <consortium name="The Broad Institute Genome Sequencing Center for Infectious Disease"/>
            <person name="Wu L."/>
            <person name="Ma J."/>
        </authorList>
    </citation>
    <scope>NUCLEOTIDE SEQUENCE [LARGE SCALE GENOMIC DNA]</scope>
    <source>
        <strain evidence="7">CCUG 62982</strain>
    </source>
</reference>
<gene>
    <name evidence="6" type="ORF">ACFQ1E_19770</name>
</gene>
<organism evidence="6 7">
    <name type="scientific">Sphingomonas canadensis</name>
    <dbReference type="NCBI Taxonomy" id="1219257"/>
    <lineage>
        <taxon>Bacteria</taxon>
        <taxon>Pseudomonadati</taxon>
        <taxon>Pseudomonadota</taxon>
        <taxon>Alphaproteobacteria</taxon>
        <taxon>Sphingomonadales</taxon>
        <taxon>Sphingomonadaceae</taxon>
        <taxon>Sphingomonas</taxon>
    </lineage>
</organism>
<comment type="subcellular location">
    <subcellularLocation>
        <location evidence="1">Membrane</location>
        <topology evidence="1">Multi-pass membrane protein</topology>
    </subcellularLocation>
</comment>
<evidence type="ECO:0000313" key="7">
    <source>
        <dbReference type="Proteomes" id="UP001596977"/>
    </source>
</evidence>